<dbReference type="SMART" id="SM00184">
    <property type="entry name" value="RING"/>
    <property type="match status" value="1"/>
</dbReference>
<dbReference type="Gene3D" id="3.30.40.10">
    <property type="entry name" value="Zinc/RING finger domain, C3HC4 (zinc finger)"/>
    <property type="match status" value="1"/>
</dbReference>
<dbReference type="InterPro" id="IPR011042">
    <property type="entry name" value="6-blade_b-propeller_TolB-like"/>
</dbReference>
<proteinExistence type="predicted"/>
<evidence type="ECO:0000256" key="5">
    <source>
        <dbReference type="PROSITE-ProRule" id="PRU00175"/>
    </source>
</evidence>
<sequence>MPLVVTDKESGKHYSRGSGSNSSGFHKTVRRSRTLSEEKTLPAAERSKPPAPRRHASQSLDDLVRCAICLEQLNRPTMLPCQHTFCLACLRIYARKKSKVIVCPTCRLDVTLPLEGINALPTNILLQAFLESIATTGANGGSGILSKDDSSASFRTTSKTNTAAPDVCFRCSCSSQNDSTCSHCNRLFCKSCHLLHVTELKTDWSYVIDDLFAEKQRISMMKEEFKVRCKKLRNNIRATIAIQVQQLSEKQDQLLAELNTWKEKEATKFAQVQQLCDQVLDQTPTIGSSDEKPIPNADVLKRSEAILQTARLCGTPRLMFDSEELSLSCQSTNEMDGVCITGSSSSSSAGAGAALHASPNHNESASVHGRRKSRRVVFTEPPSESVHLTSSHLESPTECKKPPELPQSSTADEQSLYYRSLSGHLRQRITSNLLQRPAGVAVSPWTGEIYVAATDSHRVYVIDKNGGKIVKSLGSPYRSNERLGGADFSNGATTTSNANCGTFLCPFGIAFSTVAEEIYVTDKWLNCIQVFNKEGVYERQIGVKGTSPGHFRSPEGIAVDIKGNIYVCDTCNDRVQVLDRNGVYFRELGAVSPMTLPNGKLYQKREFSEPTGVAVSPDGSRIAVCDFGNCRIKVFDGSNGELMVVFGFRGTQRGQFQHPECLAVDDKGFILVGDNGNGRIQIFRPNGNFVRSLGSKGSGPGQFNWISGLTLSKDMDIIATDFKNHCIQIF</sequence>
<dbReference type="InterPro" id="IPR027370">
    <property type="entry name" value="Znf-RING_euk"/>
</dbReference>
<feature type="compositionally biased region" description="Basic and acidic residues" evidence="7">
    <location>
        <begin position="1"/>
        <end position="12"/>
    </location>
</feature>
<dbReference type="PANTHER" id="PTHR24104:SF20">
    <property type="entry name" value="RING-TYPE DOMAIN-CONTAINING PROTEIN"/>
    <property type="match status" value="1"/>
</dbReference>
<evidence type="ECO:0000256" key="2">
    <source>
        <dbReference type="ARBA" id="ARBA00022737"/>
    </source>
</evidence>
<dbReference type="Pfam" id="PF13445">
    <property type="entry name" value="zf-RING_UBOX"/>
    <property type="match status" value="1"/>
</dbReference>
<dbReference type="InterPro" id="IPR013083">
    <property type="entry name" value="Znf_RING/FYVE/PHD"/>
</dbReference>
<keyword evidence="1" id="KW-0479">Metal-binding</keyword>
<evidence type="ECO:0000259" key="8">
    <source>
        <dbReference type="PROSITE" id="PS50089"/>
    </source>
</evidence>
<dbReference type="Proteomes" id="UP000789390">
    <property type="component" value="Unassembled WGS sequence"/>
</dbReference>
<feature type="repeat" description="NHL" evidence="6">
    <location>
        <begin position="538"/>
        <end position="581"/>
    </location>
</feature>
<dbReference type="GO" id="GO:0043161">
    <property type="term" value="P:proteasome-mediated ubiquitin-dependent protein catabolic process"/>
    <property type="evidence" value="ECO:0007669"/>
    <property type="project" value="TreeGrafter"/>
</dbReference>
<organism evidence="9 10">
    <name type="scientific">Daphnia galeata</name>
    <dbReference type="NCBI Taxonomy" id="27404"/>
    <lineage>
        <taxon>Eukaryota</taxon>
        <taxon>Metazoa</taxon>
        <taxon>Ecdysozoa</taxon>
        <taxon>Arthropoda</taxon>
        <taxon>Crustacea</taxon>
        <taxon>Branchiopoda</taxon>
        <taxon>Diplostraca</taxon>
        <taxon>Cladocera</taxon>
        <taxon>Anomopoda</taxon>
        <taxon>Daphniidae</taxon>
        <taxon>Daphnia</taxon>
    </lineage>
</organism>
<gene>
    <name evidence="9" type="ORF">DGAL_LOCUS11182</name>
</gene>
<dbReference type="PROSITE" id="PS00518">
    <property type="entry name" value="ZF_RING_1"/>
    <property type="match status" value="1"/>
</dbReference>
<evidence type="ECO:0000256" key="1">
    <source>
        <dbReference type="ARBA" id="ARBA00022723"/>
    </source>
</evidence>
<dbReference type="PROSITE" id="PS51125">
    <property type="entry name" value="NHL"/>
    <property type="match status" value="6"/>
</dbReference>
<feature type="region of interest" description="Disordered" evidence="7">
    <location>
        <begin position="349"/>
        <end position="412"/>
    </location>
</feature>
<dbReference type="Gene3D" id="2.120.10.30">
    <property type="entry name" value="TolB, C-terminal domain"/>
    <property type="match status" value="4"/>
</dbReference>
<dbReference type="SUPFAM" id="SSF57850">
    <property type="entry name" value="RING/U-box"/>
    <property type="match status" value="1"/>
</dbReference>
<dbReference type="Pfam" id="PF01436">
    <property type="entry name" value="NHL"/>
    <property type="match status" value="3"/>
</dbReference>
<keyword evidence="4" id="KW-0862">Zinc</keyword>
<dbReference type="GO" id="GO:0061630">
    <property type="term" value="F:ubiquitin protein ligase activity"/>
    <property type="evidence" value="ECO:0007669"/>
    <property type="project" value="TreeGrafter"/>
</dbReference>
<dbReference type="Pfam" id="PF17170">
    <property type="entry name" value="DUF5128"/>
    <property type="match status" value="1"/>
</dbReference>
<dbReference type="InterPro" id="IPR017907">
    <property type="entry name" value="Znf_RING_CS"/>
</dbReference>
<evidence type="ECO:0000256" key="4">
    <source>
        <dbReference type="ARBA" id="ARBA00022833"/>
    </source>
</evidence>
<accession>A0A8J2WLX8</accession>
<feature type="domain" description="RING-type" evidence="8">
    <location>
        <begin position="66"/>
        <end position="107"/>
    </location>
</feature>
<dbReference type="OrthoDB" id="654191at2759"/>
<keyword evidence="2" id="KW-0677">Repeat</keyword>
<dbReference type="InterPro" id="IPR050952">
    <property type="entry name" value="TRIM-NHL_E3_ligases"/>
</dbReference>
<keyword evidence="10" id="KW-1185">Reference proteome</keyword>
<dbReference type="EMBL" id="CAKKLH010000279">
    <property type="protein sequence ID" value="CAH0107848.1"/>
    <property type="molecule type" value="Genomic_DNA"/>
</dbReference>
<keyword evidence="3 5" id="KW-0863">Zinc-finger</keyword>
<dbReference type="GO" id="GO:0000209">
    <property type="term" value="P:protein polyubiquitination"/>
    <property type="evidence" value="ECO:0007669"/>
    <property type="project" value="TreeGrafter"/>
</dbReference>
<dbReference type="GO" id="GO:0008270">
    <property type="term" value="F:zinc ion binding"/>
    <property type="evidence" value="ECO:0007669"/>
    <property type="project" value="UniProtKB-KW"/>
</dbReference>
<name>A0A8J2WLX8_9CRUS</name>
<protein>
    <recommendedName>
        <fullName evidence="8">RING-type domain-containing protein</fullName>
    </recommendedName>
</protein>
<feature type="repeat" description="NHL" evidence="6">
    <location>
        <begin position="501"/>
        <end position="534"/>
    </location>
</feature>
<feature type="compositionally biased region" description="Basic and acidic residues" evidence="7">
    <location>
        <begin position="34"/>
        <end position="48"/>
    </location>
</feature>
<evidence type="ECO:0000313" key="10">
    <source>
        <dbReference type="Proteomes" id="UP000789390"/>
    </source>
</evidence>
<feature type="repeat" description="NHL" evidence="6">
    <location>
        <begin position="606"/>
        <end position="638"/>
    </location>
</feature>
<evidence type="ECO:0000256" key="6">
    <source>
        <dbReference type="PROSITE-ProRule" id="PRU00504"/>
    </source>
</evidence>
<evidence type="ECO:0000256" key="3">
    <source>
        <dbReference type="ARBA" id="ARBA00022771"/>
    </source>
</evidence>
<dbReference type="InterPro" id="IPR001258">
    <property type="entry name" value="NHL_repeat"/>
</dbReference>
<evidence type="ECO:0000256" key="7">
    <source>
        <dbReference type="SAM" id="MobiDB-lite"/>
    </source>
</evidence>
<feature type="region of interest" description="Disordered" evidence="7">
    <location>
        <begin position="1"/>
        <end position="56"/>
    </location>
</feature>
<dbReference type="CDD" id="cd05819">
    <property type="entry name" value="NHL"/>
    <property type="match status" value="1"/>
</dbReference>
<dbReference type="PROSITE" id="PS50089">
    <property type="entry name" value="ZF_RING_2"/>
    <property type="match status" value="1"/>
</dbReference>
<dbReference type="InterPro" id="IPR001841">
    <property type="entry name" value="Znf_RING"/>
</dbReference>
<dbReference type="AlphaFoldDB" id="A0A8J2WLX8"/>
<feature type="repeat" description="NHL" evidence="6">
    <location>
        <begin position="645"/>
        <end position="686"/>
    </location>
</feature>
<evidence type="ECO:0000313" key="9">
    <source>
        <dbReference type="EMBL" id="CAH0107848.1"/>
    </source>
</evidence>
<feature type="repeat" description="NHL" evidence="6">
    <location>
        <begin position="690"/>
        <end position="730"/>
    </location>
</feature>
<comment type="caution">
    <text evidence="9">The sequence shown here is derived from an EMBL/GenBank/DDBJ whole genome shotgun (WGS) entry which is preliminary data.</text>
</comment>
<reference evidence="9" key="1">
    <citation type="submission" date="2021-11" db="EMBL/GenBank/DDBJ databases">
        <authorList>
            <person name="Schell T."/>
        </authorList>
    </citation>
    <scope>NUCLEOTIDE SEQUENCE</scope>
    <source>
        <strain evidence="9">M5</strain>
    </source>
</reference>
<dbReference type="SUPFAM" id="SSF101898">
    <property type="entry name" value="NHL repeat"/>
    <property type="match status" value="1"/>
</dbReference>
<feature type="repeat" description="NHL" evidence="6">
    <location>
        <begin position="434"/>
        <end position="465"/>
    </location>
</feature>
<dbReference type="PANTHER" id="PTHR24104">
    <property type="entry name" value="E3 UBIQUITIN-PROTEIN LIGASE NHLRC1-RELATED"/>
    <property type="match status" value="1"/>
</dbReference>